<feature type="domain" description="F-box" evidence="1">
    <location>
        <begin position="13"/>
        <end position="53"/>
    </location>
</feature>
<dbReference type="eggNOG" id="ENOG502QT6J">
    <property type="taxonomic scope" value="Eukaryota"/>
</dbReference>
<dbReference type="PANTHER" id="PTHR14939:SF5">
    <property type="entry name" value="F-BOX ONLY PROTEIN 22"/>
    <property type="match status" value="1"/>
</dbReference>
<dbReference type="SUPFAM" id="SSF81383">
    <property type="entry name" value="F-box domain"/>
    <property type="match status" value="1"/>
</dbReference>
<dbReference type="HOGENOM" id="CLU_038429_0_0_1"/>
<dbReference type="GO" id="GO:0032436">
    <property type="term" value="P:positive regulation of proteasomal ubiquitin-dependent protein catabolic process"/>
    <property type="evidence" value="ECO:0000318"/>
    <property type="project" value="GO_Central"/>
</dbReference>
<reference evidence="3" key="1">
    <citation type="journal article" date="2013" name="Science">
        <title>The Amborella genome and the evolution of flowering plants.</title>
        <authorList>
            <consortium name="Amborella Genome Project"/>
        </authorList>
    </citation>
    <scope>NUCLEOTIDE SEQUENCE [LARGE SCALE GENOMIC DNA]</scope>
</reference>
<gene>
    <name evidence="2" type="ORF">AMTR_s00013p00144020</name>
</gene>
<dbReference type="GO" id="GO:0000209">
    <property type="term" value="P:protein polyubiquitination"/>
    <property type="evidence" value="ECO:0000318"/>
    <property type="project" value="GO_Central"/>
</dbReference>
<dbReference type="OrthoDB" id="509497at2759"/>
<dbReference type="AlphaFoldDB" id="W1PPA5"/>
<keyword evidence="3" id="KW-1185">Reference proteome</keyword>
<dbReference type="Gramene" id="ERN09893">
    <property type="protein sequence ID" value="ERN09893"/>
    <property type="gene ID" value="AMTR_s00013p00144020"/>
</dbReference>
<dbReference type="KEGG" id="atr:18438057"/>
<dbReference type="EMBL" id="KI392979">
    <property type="protein sequence ID" value="ERN09893.1"/>
    <property type="molecule type" value="Genomic_DNA"/>
</dbReference>
<sequence>MAGRLERETVVALPEELWDNILGRLPAKTFARACITCRPWNRICNRVLSRPKFLSTLSLRPTFEECMDEALTKVLSEPIRPHFVMAFTGFPSSLEKTHNLLRSQFGGTVPLVTCFSLGLLGTNATGDEVEEVLWDHDSVDTNELVNRGLLITVGFVPGLKVGTVPLFGSPKISTRKTLVDSFLTDINNFTSDCATPAGIVMFTEFKPDLSYVLQMMDDALLGQTPIVGCVAALDNQRCFLYSAGDPSGIKALQIGPSNECDAVALVFAKDKDNDQGLNEIHFTSALSTGLRPRGPLYKAAAVKIRQNATWLTARREGIPMELDGERIWEDLRNEVGNEIYGDVYVGVLKKRKRSIAAGKRQFGKPISLFAFHGFHNLDEEYLYVEG</sequence>
<protein>
    <recommendedName>
        <fullName evidence="1">F-box domain-containing protein</fullName>
    </recommendedName>
</protein>
<dbReference type="Pfam" id="PF12937">
    <property type="entry name" value="F-box-like"/>
    <property type="match status" value="1"/>
</dbReference>
<dbReference type="OMA" id="VRNIREC"/>
<dbReference type="Gene3D" id="1.20.1280.50">
    <property type="match status" value="1"/>
</dbReference>
<dbReference type="Proteomes" id="UP000017836">
    <property type="component" value="Unassembled WGS sequence"/>
</dbReference>
<dbReference type="PANTHER" id="PTHR14939">
    <property type="entry name" value="F-BOX ONLY PROTEIN 22"/>
    <property type="match status" value="1"/>
</dbReference>
<proteinExistence type="predicted"/>
<dbReference type="SMART" id="SM00256">
    <property type="entry name" value="FBOX"/>
    <property type="match status" value="1"/>
</dbReference>
<name>W1PPA5_AMBTC</name>
<dbReference type="InterPro" id="IPR036047">
    <property type="entry name" value="F-box-like_dom_sf"/>
</dbReference>
<evidence type="ECO:0000259" key="1">
    <source>
        <dbReference type="SMART" id="SM00256"/>
    </source>
</evidence>
<dbReference type="InterPro" id="IPR001810">
    <property type="entry name" value="F-box_dom"/>
</dbReference>
<organism evidence="2 3">
    <name type="scientific">Amborella trichopoda</name>
    <dbReference type="NCBI Taxonomy" id="13333"/>
    <lineage>
        <taxon>Eukaryota</taxon>
        <taxon>Viridiplantae</taxon>
        <taxon>Streptophyta</taxon>
        <taxon>Embryophyta</taxon>
        <taxon>Tracheophyta</taxon>
        <taxon>Spermatophyta</taxon>
        <taxon>Magnoliopsida</taxon>
        <taxon>Amborellales</taxon>
        <taxon>Amborellaceae</taxon>
        <taxon>Amborella</taxon>
    </lineage>
</organism>
<accession>W1PPA5</accession>
<evidence type="ECO:0000313" key="2">
    <source>
        <dbReference type="EMBL" id="ERN09893.1"/>
    </source>
</evidence>
<evidence type="ECO:0000313" key="3">
    <source>
        <dbReference type="Proteomes" id="UP000017836"/>
    </source>
</evidence>